<dbReference type="SMART" id="SM00248">
    <property type="entry name" value="ANK"/>
    <property type="match status" value="5"/>
</dbReference>
<dbReference type="CDD" id="cd14066">
    <property type="entry name" value="STKc_IRAK"/>
    <property type="match status" value="1"/>
</dbReference>
<keyword evidence="16" id="KW-0040">ANK repeat</keyword>
<evidence type="ECO:0000256" key="11">
    <source>
        <dbReference type="ARBA" id="ARBA00022989"/>
    </source>
</evidence>
<evidence type="ECO:0000256" key="13">
    <source>
        <dbReference type="ARBA" id="ARBA00023157"/>
    </source>
</evidence>
<dbReference type="Pfam" id="PF12796">
    <property type="entry name" value="Ank_2"/>
    <property type="match status" value="2"/>
</dbReference>
<keyword evidence="20" id="KW-1185">Reference proteome</keyword>
<organism evidence="19 20">
    <name type="scientific">Panicum miliaceum</name>
    <name type="common">Proso millet</name>
    <name type="synonym">Broomcorn millet</name>
    <dbReference type="NCBI Taxonomy" id="4540"/>
    <lineage>
        <taxon>Eukaryota</taxon>
        <taxon>Viridiplantae</taxon>
        <taxon>Streptophyta</taxon>
        <taxon>Embryophyta</taxon>
        <taxon>Tracheophyta</taxon>
        <taxon>Spermatophyta</taxon>
        <taxon>Magnoliopsida</taxon>
        <taxon>Liliopsida</taxon>
        <taxon>Poales</taxon>
        <taxon>Poaceae</taxon>
        <taxon>PACMAD clade</taxon>
        <taxon>Panicoideae</taxon>
        <taxon>Panicodae</taxon>
        <taxon>Paniceae</taxon>
        <taxon>Panicinae</taxon>
        <taxon>Panicum</taxon>
        <taxon>Panicum sect. Panicum</taxon>
    </lineage>
</organism>
<proteinExistence type="predicted"/>
<evidence type="ECO:0000256" key="4">
    <source>
        <dbReference type="ARBA" id="ARBA00022527"/>
    </source>
</evidence>
<comment type="subcellular location">
    <subcellularLocation>
        <location evidence="1">Cell membrane</location>
        <topology evidence="1">Single-pass membrane protein</topology>
    </subcellularLocation>
    <subcellularLocation>
        <location evidence="2">Membrane</location>
        <topology evidence="2">Single-pass type I membrane protein</topology>
    </subcellularLocation>
</comment>
<evidence type="ECO:0000256" key="12">
    <source>
        <dbReference type="ARBA" id="ARBA00023136"/>
    </source>
</evidence>
<gene>
    <name evidence="19" type="ORF">C2845_PM05G33140</name>
</gene>
<dbReference type="SMART" id="SM00220">
    <property type="entry name" value="S_TKc"/>
    <property type="match status" value="1"/>
</dbReference>
<protein>
    <submittedName>
        <fullName evidence="19">Receptor-like serine/threonine-protein kinase SD1-8</fullName>
    </submittedName>
</protein>
<dbReference type="InterPro" id="IPR036770">
    <property type="entry name" value="Ankyrin_rpt-contain_sf"/>
</dbReference>
<dbReference type="Pfam" id="PF07714">
    <property type="entry name" value="PK_Tyr_Ser-Thr"/>
    <property type="match status" value="1"/>
</dbReference>
<keyword evidence="9" id="KW-0418">Kinase</keyword>
<keyword evidence="11 17" id="KW-1133">Transmembrane helix</keyword>
<feature type="transmembrane region" description="Helical" evidence="17">
    <location>
        <begin position="18"/>
        <end position="40"/>
    </location>
</feature>
<dbReference type="Gene3D" id="1.25.40.20">
    <property type="entry name" value="Ankyrin repeat-containing domain"/>
    <property type="match status" value="1"/>
</dbReference>
<evidence type="ECO:0000256" key="7">
    <source>
        <dbReference type="ARBA" id="ARBA00022729"/>
    </source>
</evidence>
<dbReference type="OrthoDB" id="693273at2759"/>
<dbReference type="SUPFAM" id="SSF56112">
    <property type="entry name" value="Protein kinase-like (PK-like)"/>
    <property type="match status" value="1"/>
</dbReference>
<evidence type="ECO:0000313" key="20">
    <source>
        <dbReference type="Proteomes" id="UP000275267"/>
    </source>
</evidence>
<evidence type="ECO:0000256" key="6">
    <source>
        <dbReference type="ARBA" id="ARBA00022692"/>
    </source>
</evidence>
<dbReference type="PROSITE" id="PS50011">
    <property type="entry name" value="PROTEIN_KINASE_DOM"/>
    <property type="match status" value="1"/>
</dbReference>
<dbReference type="Proteomes" id="UP000275267">
    <property type="component" value="Unassembled WGS sequence"/>
</dbReference>
<dbReference type="InterPro" id="IPR011009">
    <property type="entry name" value="Kinase-like_dom_sf"/>
</dbReference>
<dbReference type="SUPFAM" id="SSF48403">
    <property type="entry name" value="Ankyrin repeat"/>
    <property type="match status" value="1"/>
</dbReference>
<dbReference type="InterPro" id="IPR008271">
    <property type="entry name" value="Ser/Thr_kinase_AS"/>
</dbReference>
<evidence type="ECO:0000256" key="15">
    <source>
        <dbReference type="ARBA" id="ARBA00023180"/>
    </source>
</evidence>
<evidence type="ECO:0000256" key="3">
    <source>
        <dbReference type="ARBA" id="ARBA00022475"/>
    </source>
</evidence>
<keyword evidence="8" id="KW-0547">Nucleotide-binding</keyword>
<keyword evidence="4" id="KW-0723">Serine/threonine-protein kinase</keyword>
<keyword evidence="5" id="KW-0808">Transferase</keyword>
<evidence type="ECO:0000256" key="16">
    <source>
        <dbReference type="PROSITE-ProRule" id="PRU00023"/>
    </source>
</evidence>
<keyword evidence="6 17" id="KW-0812">Transmembrane</keyword>
<reference evidence="20" key="1">
    <citation type="journal article" date="2019" name="Nat. Commun.">
        <title>The genome of broomcorn millet.</title>
        <authorList>
            <person name="Zou C."/>
            <person name="Miki D."/>
            <person name="Li D."/>
            <person name="Tang Q."/>
            <person name="Xiao L."/>
            <person name="Rajput S."/>
            <person name="Deng P."/>
            <person name="Jia W."/>
            <person name="Huang R."/>
            <person name="Zhang M."/>
            <person name="Sun Y."/>
            <person name="Hu J."/>
            <person name="Fu X."/>
            <person name="Schnable P.S."/>
            <person name="Li F."/>
            <person name="Zhang H."/>
            <person name="Feng B."/>
            <person name="Zhu X."/>
            <person name="Liu R."/>
            <person name="Schnable J.C."/>
            <person name="Zhu J.-K."/>
            <person name="Zhang H."/>
        </authorList>
    </citation>
    <scope>NUCLEOTIDE SEQUENCE [LARGE SCALE GENOMIC DNA]</scope>
</reference>
<evidence type="ECO:0000256" key="9">
    <source>
        <dbReference type="ARBA" id="ARBA00022777"/>
    </source>
</evidence>
<dbReference type="PROSITE" id="PS50088">
    <property type="entry name" value="ANK_REPEAT"/>
    <property type="match status" value="2"/>
</dbReference>
<dbReference type="PROSITE" id="PS00108">
    <property type="entry name" value="PROTEIN_KINASE_ST"/>
    <property type="match status" value="1"/>
</dbReference>
<dbReference type="FunFam" id="1.10.510.10:FF:000060">
    <property type="entry name" value="G-type lectin S-receptor-like serine/threonine-protein kinase"/>
    <property type="match status" value="1"/>
</dbReference>
<feature type="domain" description="Protein kinase" evidence="18">
    <location>
        <begin position="91"/>
        <end position="373"/>
    </location>
</feature>
<dbReference type="GO" id="GO:0005886">
    <property type="term" value="C:plasma membrane"/>
    <property type="evidence" value="ECO:0007669"/>
    <property type="project" value="UniProtKB-SubCell"/>
</dbReference>
<feature type="repeat" description="ANK" evidence="16">
    <location>
        <begin position="524"/>
        <end position="546"/>
    </location>
</feature>
<dbReference type="InterPro" id="IPR002110">
    <property type="entry name" value="Ankyrin_rpt"/>
</dbReference>
<evidence type="ECO:0000256" key="8">
    <source>
        <dbReference type="ARBA" id="ARBA00022741"/>
    </source>
</evidence>
<dbReference type="Gene3D" id="1.10.510.10">
    <property type="entry name" value="Transferase(Phosphotransferase) domain 1"/>
    <property type="match status" value="1"/>
</dbReference>
<keyword evidence="14" id="KW-0675">Receptor</keyword>
<keyword evidence="3" id="KW-1003">Cell membrane</keyword>
<keyword evidence="13" id="KW-1015">Disulfide bond</keyword>
<evidence type="ECO:0000256" key="17">
    <source>
        <dbReference type="SAM" id="Phobius"/>
    </source>
</evidence>
<evidence type="ECO:0000256" key="1">
    <source>
        <dbReference type="ARBA" id="ARBA00004162"/>
    </source>
</evidence>
<evidence type="ECO:0000256" key="2">
    <source>
        <dbReference type="ARBA" id="ARBA00004479"/>
    </source>
</evidence>
<sequence length="795" mass="86677">MDIPRIASVTKSKKKVNVVVATVVSITALAILLAIAVFIWRAKKTKARKPGAGTWRAGSCSMEGSEGKNHGDDLELPLYDYETIAKATEGFSIENKLGEGGFGPVYKGKLEDGQEIAVKTLSRTSTQGLEEFKNEVLLIAKLQHRNLVRLIGCSISGPEKILIYEFMENKSLDYFLFDTAKSKLLDWQTRYRIIEEIARGLLYLHQDSRYRIIHRDLKTSNILLDKEMTPKISDFGMARMFGSDDAEINTLRVVGTYGYMAPEYAMDGVFSVKSDVFSFGVIILEIIAGKRNRGVYSYSGHLNLLAHAWSLLNEGKGLELVDENLNGSFDSDEVHKCLKVGLLCVQENPDDRPLMSQVLMMLASTDIASLPTLKQPGFAARTASAVEDTSWGKPDCSIVDSMTITMKEGAAVAASLARREVVITGGSSVGEEPSRREIVINVTSAEACQVVVNVTSPEGQGSGTIAPGTQKSDPISEGVVVTEAPDYVLHAVAAAGDSDRHLKCASEIHGKASHLLTTAAPRSTGDTPLHCAARAGNTRMVTRLMELAGRGEKARDLARMRNRRGETALHEAVRFAHLEMVDALTSEDGGGPELAHVDAEDGTSPLYLACSLGHCKIVRKLLEKGYKDHPSYSGPHGQNVLHAAVLQNKKDMTASLLHWKPDLARQKDDMDGSTPLHFAASAPDISLQFTLFVFSASSWRSSSGRSSRSPKLLAADPTSAFRPDNHGCFPVHVAASADSMVPLIILLTRYPSCAGLRDPDGRAFLHIAVQKKRLNVVRFVCRWWGRPYSKSVVNV</sequence>
<evidence type="ECO:0000313" key="19">
    <source>
        <dbReference type="EMBL" id="RLN30361.1"/>
    </source>
</evidence>
<evidence type="ECO:0000259" key="18">
    <source>
        <dbReference type="PROSITE" id="PS50011"/>
    </source>
</evidence>
<feature type="repeat" description="ANK" evidence="16">
    <location>
        <begin position="601"/>
        <end position="625"/>
    </location>
</feature>
<dbReference type="FunFam" id="3.30.200.20:FF:000145">
    <property type="entry name" value="receptor-like serine/threonine-protein kinase SD1-8"/>
    <property type="match status" value="1"/>
</dbReference>
<dbReference type="Gene3D" id="3.30.200.20">
    <property type="entry name" value="Phosphorylase Kinase, domain 1"/>
    <property type="match status" value="1"/>
</dbReference>
<dbReference type="GO" id="GO:0005524">
    <property type="term" value="F:ATP binding"/>
    <property type="evidence" value="ECO:0007669"/>
    <property type="project" value="UniProtKB-KW"/>
</dbReference>
<name>A0A3L6T349_PANMI</name>
<dbReference type="InterPro" id="IPR000719">
    <property type="entry name" value="Prot_kinase_dom"/>
</dbReference>
<dbReference type="EMBL" id="PQIB02000003">
    <property type="protein sequence ID" value="RLN30361.1"/>
    <property type="molecule type" value="Genomic_DNA"/>
</dbReference>
<evidence type="ECO:0000256" key="14">
    <source>
        <dbReference type="ARBA" id="ARBA00023170"/>
    </source>
</evidence>
<dbReference type="PANTHER" id="PTHR27002:SF852">
    <property type="entry name" value="RECEPTOR-LIKE SERINE_THREONINE-PROTEIN KINASE"/>
    <property type="match status" value="1"/>
</dbReference>
<dbReference type="PROSITE" id="PS50297">
    <property type="entry name" value="ANK_REP_REGION"/>
    <property type="match status" value="2"/>
</dbReference>
<evidence type="ECO:0000256" key="10">
    <source>
        <dbReference type="ARBA" id="ARBA00022840"/>
    </source>
</evidence>
<keyword evidence="10" id="KW-0067">ATP-binding</keyword>
<keyword evidence="15" id="KW-0325">Glycoprotein</keyword>
<dbReference type="AlphaFoldDB" id="A0A3L6T349"/>
<accession>A0A3L6T349</accession>
<dbReference type="STRING" id="4540.A0A3L6T349"/>
<comment type="caution">
    <text evidence="19">The sequence shown here is derived from an EMBL/GenBank/DDBJ whole genome shotgun (WGS) entry which is preliminary data.</text>
</comment>
<dbReference type="InterPro" id="IPR001245">
    <property type="entry name" value="Ser-Thr/Tyr_kinase_cat_dom"/>
</dbReference>
<dbReference type="GO" id="GO:0004674">
    <property type="term" value="F:protein serine/threonine kinase activity"/>
    <property type="evidence" value="ECO:0007669"/>
    <property type="project" value="UniProtKB-KW"/>
</dbReference>
<dbReference type="PANTHER" id="PTHR27002">
    <property type="entry name" value="RECEPTOR-LIKE SERINE/THREONINE-PROTEIN KINASE SD1-8"/>
    <property type="match status" value="1"/>
</dbReference>
<keyword evidence="7" id="KW-0732">Signal</keyword>
<keyword evidence="12 17" id="KW-0472">Membrane</keyword>
<evidence type="ECO:0000256" key="5">
    <source>
        <dbReference type="ARBA" id="ARBA00022679"/>
    </source>
</evidence>